<evidence type="ECO:0000259" key="3">
    <source>
        <dbReference type="Pfam" id="PF04650"/>
    </source>
</evidence>
<dbReference type="NCBIfam" id="TIGR01168">
    <property type="entry name" value="YSIRK_signal"/>
    <property type="match status" value="1"/>
</dbReference>
<reference evidence="4 5" key="1">
    <citation type="submission" date="2017-03" db="EMBL/GenBank/DDBJ databases">
        <title>Antibiotic resistance of probiotic microorganisms.</title>
        <authorList>
            <person name="Sanudo A.I."/>
            <person name="Olivares M."/>
            <person name="Banuelos O."/>
        </authorList>
    </citation>
    <scope>NUCLEOTIDE SEQUENCE [LARGE SCALE GENOMIC DNA]</scope>
    <source>
        <strain evidence="4 5">CECT8605</strain>
    </source>
</reference>
<feature type="chain" id="PRO_5012121347" description="YSIRK Gram-positive signal peptide domain-containing protein" evidence="2">
    <location>
        <begin position="38"/>
        <end position="84"/>
    </location>
</feature>
<keyword evidence="1 2" id="KW-0732">Signal</keyword>
<dbReference type="InterPro" id="IPR005877">
    <property type="entry name" value="YSIRK_signal_dom"/>
</dbReference>
<feature type="signal peptide" evidence="2">
    <location>
        <begin position="1"/>
        <end position="37"/>
    </location>
</feature>
<accession>A0A1V4FI11</accession>
<feature type="domain" description="YSIRK Gram-positive signal peptide" evidence="3">
    <location>
        <begin position="9"/>
        <end position="30"/>
    </location>
</feature>
<dbReference type="Pfam" id="PF04650">
    <property type="entry name" value="YSIRK_signal"/>
    <property type="match status" value="1"/>
</dbReference>
<feature type="non-terminal residue" evidence="4">
    <location>
        <position position="84"/>
    </location>
</feature>
<dbReference type="Proteomes" id="UP000189795">
    <property type="component" value="Unassembled WGS sequence"/>
</dbReference>
<evidence type="ECO:0000256" key="1">
    <source>
        <dbReference type="ARBA" id="ARBA00022729"/>
    </source>
</evidence>
<dbReference type="RefSeq" id="WP_143449081.1">
    <property type="nucleotide sequence ID" value="NZ_MWVS01000167.1"/>
</dbReference>
<comment type="caution">
    <text evidence="4">The sequence shown here is derived from an EMBL/GenBank/DDBJ whole genome shotgun (WGS) entry which is preliminary data.</text>
</comment>
<evidence type="ECO:0000313" key="5">
    <source>
        <dbReference type="Proteomes" id="UP000189795"/>
    </source>
</evidence>
<evidence type="ECO:0000313" key="4">
    <source>
        <dbReference type="EMBL" id="OPG86072.1"/>
    </source>
</evidence>
<name>A0A1V4FI11_LIMRT</name>
<gene>
    <name evidence="4" type="ORF">B5D07_11835</name>
</gene>
<organism evidence="4 5">
    <name type="scientific">Limosilactobacillus reuteri</name>
    <name type="common">Lactobacillus reuteri</name>
    <dbReference type="NCBI Taxonomy" id="1598"/>
    <lineage>
        <taxon>Bacteria</taxon>
        <taxon>Bacillati</taxon>
        <taxon>Bacillota</taxon>
        <taxon>Bacilli</taxon>
        <taxon>Lactobacillales</taxon>
        <taxon>Lactobacillaceae</taxon>
        <taxon>Limosilactobacillus</taxon>
    </lineage>
</organism>
<evidence type="ECO:0000256" key="2">
    <source>
        <dbReference type="SAM" id="SignalP"/>
    </source>
</evidence>
<proteinExistence type="predicted"/>
<dbReference type="EMBL" id="MWVS01000167">
    <property type="protein sequence ID" value="OPG86072.1"/>
    <property type="molecule type" value="Genomic_DNA"/>
</dbReference>
<protein>
    <recommendedName>
        <fullName evidence="3">YSIRK Gram-positive signal peptide domain-containing protein</fullName>
    </recommendedName>
</protein>
<sequence length="84" mass="8670">MIKKFQPTRQRFGLKKLTIGVASVLLGLTFINGTASANENQTIIAGQEESAVAAVTSTEQGSSTTVALTTPASDSNIASTVNDV</sequence>
<dbReference type="AlphaFoldDB" id="A0A1V4FI11"/>